<evidence type="ECO:0000313" key="5">
    <source>
        <dbReference type="Proteomes" id="UP001168613"/>
    </source>
</evidence>
<dbReference type="InterPro" id="IPR050109">
    <property type="entry name" value="HTH-type_TetR-like_transc_reg"/>
</dbReference>
<dbReference type="InterPro" id="IPR001647">
    <property type="entry name" value="HTH_TetR"/>
</dbReference>
<gene>
    <name evidence="4" type="ORF">LMS43_08825</name>
</gene>
<evidence type="ECO:0000256" key="1">
    <source>
        <dbReference type="ARBA" id="ARBA00023125"/>
    </source>
</evidence>
<dbReference type="InterPro" id="IPR009057">
    <property type="entry name" value="Homeodomain-like_sf"/>
</dbReference>
<name>A0ABT8EJC1_9BURK</name>
<sequence>MQHDVPRKSARYTRKGRERRTKILEVAAATFREHGFEAASMSQIAALAGGSKGTLYNYFPSKEDLLLATMLAGAQDYTDKLLIALDPEGDTREQLALFLAPLLTTLYSHKTAQLLRVAISVGGKTDIGRRFFDVLDDDIWSNVAQFFKAQGERGRLCQQDPQLMCLHLRCLCESELIPLLMGAVDPWDSARVDQEVKHISDIFMLAYGRTPPKQS</sequence>
<dbReference type="EMBL" id="JAJHNU010000002">
    <property type="protein sequence ID" value="MDN4121389.1"/>
    <property type="molecule type" value="Genomic_DNA"/>
</dbReference>
<keyword evidence="5" id="KW-1185">Reference proteome</keyword>
<dbReference type="PANTHER" id="PTHR30055">
    <property type="entry name" value="HTH-TYPE TRANSCRIPTIONAL REGULATOR RUTR"/>
    <property type="match status" value="1"/>
</dbReference>
<dbReference type="Pfam" id="PF14246">
    <property type="entry name" value="TetR_C_7"/>
    <property type="match status" value="1"/>
</dbReference>
<feature type="domain" description="HTH tetR-type" evidence="3">
    <location>
        <begin position="17"/>
        <end position="77"/>
    </location>
</feature>
<dbReference type="Proteomes" id="UP001168613">
    <property type="component" value="Unassembled WGS sequence"/>
</dbReference>
<dbReference type="Gene3D" id="1.10.357.10">
    <property type="entry name" value="Tetracycline Repressor, domain 2"/>
    <property type="match status" value="1"/>
</dbReference>
<proteinExistence type="predicted"/>
<dbReference type="InterPro" id="IPR039536">
    <property type="entry name" value="TetR_C_Proteobacteria"/>
</dbReference>
<dbReference type="PROSITE" id="PS50977">
    <property type="entry name" value="HTH_TETR_2"/>
    <property type="match status" value="1"/>
</dbReference>
<protein>
    <submittedName>
        <fullName evidence="4">TetR/AcrR family transcriptional regulator</fullName>
    </submittedName>
</protein>
<dbReference type="PANTHER" id="PTHR30055:SF119">
    <property type="entry name" value="NALC"/>
    <property type="match status" value="1"/>
</dbReference>
<dbReference type="SUPFAM" id="SSF46689">
    <property type="entry name" value="Homeodomain-like"/>
    <property type="match status" value="1"/>
</dbReference>
<dbReference type="PRINTS" id="PR00455">
    <property type="entry name" value="HTHTETR"/>
</dbReference>
<dbReference type="Pfam" id="PF00440">
    <property type="entry name" value="TetR_N"/>
    <property type="match status" value="1"/>
</dbReference>
<evidence type="ECO:0000256" key="2">
    <source>
        <dbReference type="PROSITE-ProRule" id="PRU00335"/>
    </source>
</evidence>
<dbReference type="Gene3D" id="1.10.10.60">
    <property type="entry name" value="Homeodomain-like"/>
    <property type="match status" value="1"/>
</dbReference>
<dbReference type="RefSeq" id="WP_266124069.1">
    <property type="nucleotide sequence ID" value="NZ_JAJHNU010000002.1"/>
</dbReference>
<comment type="caution">
    <text evidence="4">The sequence shown here is derived from an EMBL/GenBank/DDBJ whole genome shotgun (WGS) entry which is preliminary data.</text>
</comment>
<accession>A0ABT8EJC1</accession>
<evidence type="ECO:0000259" key="3">
    <source>
        <dbReference type="PROSITE" id="PS50977"/>
    </source>
</evidence>
<keyword evidence="1 2" id="KW-0238">DNA-binding</keyword>
<reference evidence="4" key="1">
    <citation type="submission" date="2021-11" db="EMBL/GenBank/DDBJ databases">
        <title>Draft genome sequence of Alcaligenes endophyticus type strain CCUG 75668T.</title>
        <authorList>
            <person name="Salva-Serra F."/>
            <person name="Duran R.E."/>
            <person name="Seeger M."/>
            <person name="Moore E.R.B."/>
            <person name="Jaen-Luchoro D."/>
        </authorList>
    </citation>
    <scope>NUCLEOTIDE SEQUENCE</scope>
    <source>
        <strain evidence="4">CCUG 75668</strain>
    </source>
</reference>
<feature type="DNA-binding region" description="H-T-H motif" evidence="2">
    <location>
        <begin position="40"/>
        <end position="59"/>
    </location>
</feature>
<evidence type="ECO:0000313" key="4">
    <source>
        <dbReference type="EMBL" id="MDN4121389.1"/>
    </source>
</evidence>
<organism evidence="4 5">
    <name type="scientific">Alcaligenes endophyticus</name>
    <dbReference type="NCBI Taxonomy" id="1929088"/>
    <lineage>
        <taxon>Bacteria</taxon>
        <taxon>Pseudomonadati</taxon>
        <taxon>Pseudomonadota</taxon>
        <taxon>Betaproteobacteria</taxon>
        <taxon>Burkholderiales</taxon>
        <taxon>Alcaligenaceae</taxon>
        <taxon>Alcaligenes</taxon>
    </lineage>
</organism>